<accession>A0A6J8CFG6</accession>
<dbReference type="GO" id="GO:0005615">
    <property type="term" value="C:extracellular space"/>
    <property type="evidence" value="ECO:0007669"/>
    <property type="project" value="TreeGrafter"/>
</dbReference>
<evidence type="ECO:0000256" key="3">
    <source>
        <dbReference type="SAM" id="MobiDB-lite"/>
    </source>
</evidence>
<dbReference type="OrthoDB" id="538816at2759"/>
<organism evidence="5 6">
    <name type="scientific">Mytilus coruscus</name>
    <name type="common">Sea mussel</name>
    <dbReference type="NCBI Taxonomy" id="42192"/>
    <lineage>
        <taxon>Eukaryota</taxon>
        <taxon>Metazoa</taxon>
        <taxon>Spiralia</taxon>
        <taxon>Lophotrochozoa</taxon>
        <taxon>Mollusca</taxon>
        <taxon>Bivalvia</taxon>
        <taxon>Autobranchia</taxon>
        <taxon>Pteriomorphia</taxon>
        <taxon>Mytilida</taxon>
        <taxon>Mytiloidea</taxon>
        <taxon>Mytilidae</taxon>
        <taxon>Mytilinae</taxon>
        <taxon>Mytilus</taxon>
    </lineage>
</organism>
<proteinExistence type="predicted"/>
<keyword evidence="6" id="KW-1185">Reference proteome</keyword>
<dbReference type="CDD" id="cd00037">
    <property type="entry name" value="CLECT"/>
    <property type="match status" value="1"/>
</dbReference>
<evidence type="ECO:0000256" key="1">
    <source>
        <dbReference type="ARBA" id="ARBA00022837"/>
    </source>
</evidence>
<name>A0A6J8CFG6_MYTCO</name>
<dbReference type="SMART" id="SM00034">
    <property type="entry name" value="CLECT"/>
    <property type="match status" value="1"/>
</dbReference>
<dbReference type="InterPro" id="IPR009057">
    <property type="entry name" value="Homeodomain-like_sf"/>
</dbReference>
<dbReference type="Pfam" id="PF01391">
    <property type="entry name" value="Collagen"/>
    <property type="match status" value="1"/>
</dbReference>
<dbReference type="InterPro" id="IPR016187">
    <property type="entry name" value="CTDL_fold"/>
</dbReference>
<dbReference type="GO" id="GO:0031012">
    <property type="term" value="C:extracellular matrix"/>
    <property type="evidence" value="ECO:0007669"/>
    <property type="project" value="TreeGrafter"/>
</dbReference>
<evidence type="ECO:0000256" key="2">
    <source>
        <dbReference type="ARBA" id="ARBA00023119"/>
    </source>
</evidence>
<feature type="compositionally biased region" description="Basic and acidic residues" evidence="3">
    <location>
        <begin position="93"/>
        <end position="113"/>
    </location>
</feature>
<keyword evidence="1" id="KW-0106">Calcium</keyword>
<evidence type="ECO:0000313" key="6">
    <source>
        <dbReference type="Proteomes" id="UP000507470"/>
    </source>
</evidence>
<evidence type="ECO:0000259" key="4">
    <source>
        <dbReference type="PROSITE" id="PS50041"/>
    </source>
</evidence>
<dbReference type="SUPFAM" id="SSF46689">
    <property type="entry name" value="Homeodomain-like"/>
    <property type="match status" value="1"/>
</dbReference>
<feature type="compositionally biased region" description="Low complexity" evidence="3">
    <location>
        <begin position="162"/>
        <end position="171"/>
    </location>
</feature>
<dbReference type="PANTHER" id="PTHR24023">
    <property type="entry name" value="COLLAGEN ALPHA"/>
    <property type="match status" value="1"/>
</dbReference>
<dbReference type="EMBL" id="CACVKT020005453">
    <property type="protein sequence ID" value="CAC5395258.1"/>
    <property type="molecule type" value="Genomic_DNA"/>
</dbReference>
<sequence length="431" mass="48008">MSKEVALINILQNEALNKSKLQTRESIGTKLEDDKFSEIRKATYYIEKNSRLETQLQQLAFNTSGLERKVQTLSYQSGNSEFKELFKGEKVSKGKKGDVGARGSKGVDGDKGAVGKKNLNGEKGAAGEKVAMGDIGLTGLAGSLGSRGLSGEKRPLGEKAQNGENGLPGLNGEHGKKGIKGEKGFIGNKGPIGDKGQTVRLSKLVQFAVDIKIHRTETLYNIAKIDCHNMGGYLVKIVNAFENWFLKSYITCIKSDKSAGDVWIGAHDFVREGRFVWEVDNTSLTYTDWYPGEPNNSGNKEDCGCKNPGIDFNPRHLKNRFSEATNKVFPCKFRAIKCISFAVLSVYTIKILFWKMPRRKLTIAQKWQVIGMCTTGLNLRRIAVQFGVAYSVISRLLKRHRERRTVDERERSGRTRKTSARELHLHDRALS</sequence>
<dbReference type="InterPro" id="IPR008160">
    <property type="entry name" value="Collagen"/>
</dbReference>
<dbReference type="InterPro" id="IPR050149">
    <property type="entry name" value="Collagen_superfamily"/>
</dbReference>
<feature type="region of interest" description="Disordered" evidence="3">
    <location>
        <begin position="146"/>
        <end position="174"/>
    </location>
</feature>
<dbReference type="PANTHER" id="PTHR24023:SF1082">
    <property type="entry name" value="COLLAGEN TRIPLE HELIX REPEAT"/>
    <property type="match status" value="1"/>
</dbReference>
<dbReference type="Pfam" id="PF00059">
    <property type="entry name" value="Lectin_C"/>
    <property type="match status" value="1"/>
</dbReference>
<dbReference type="InterPro" id="IPR001304">
    <property type="entry name" value="C-type_lectin-like"/>
</dbReference>
<dbReference type="InterPro" id="IPR016186">
    <property type="entry name" value="C-type_lectin-like/link_sf"/>
</dbReference>
<reference evidence="5 6" key="1">
    <citation type="submission" date="2020-06" db="EMBL/GenBank/DDBJ databases">
        <authorList>
            <person name="Li R."/>
            <person name="Bekaert M."/>
        </authorList>
    </citation>
    <scope>NUCLEOTIDE SEQUENCE [LARGE SCALE GENOMIC DNA]</scope>
    <source>
        <strain evidence="6">wild</strain>
    </source>
</reference>
<dbReference type="AlphaFoldDB" id="A0A6J8CFG6"/>
<feature type="domain" description="C-type lectin" evidence="4">
    <location>
        <begin position="220"/>
        <end position="303"/>
    </location>
</feature>
<dbReference type="GO" id="GO:0005581">
    <property type="term" value="C:collagen trimer"/>
    <property type="evidence" value="ECO:0007669"/>
    <property type="project" value="UniProtKB-KW"/>
</dbReference>
<dbReference type="SUPFAM" id="SSF56436">
    <property type="entry name" value="C-type lectin-like"/>
    <property type="match status" value="1"/>
</dbReference>
<feature type="region of interest" description="Disordered" evidence="3">
    <location>
        <begin position="93"/>
        <end position="115"/>
    </location>
</feature>
<evidence type="ECO:0000313" key="5">
    <source>
        <dbReference type="EMBL" id="CAC5395258.1"/>
    </source>
</evidence>
<dbReference type="Gene3D" id="3.10.100.10">
    <property type="entry name" value="Mannose-Binding Protein A, subunit A"/>
    <property type="match status" value="1"/>
</dbReference>
<keyword evidence="2" id="KW-0176">Collagen</keyword>
<dbReference type="Proteomes" id="UP000507470">
    <property type="component" value="Unassembled WGS sequence"/>
</dbReference>
<gene>
    <name evidence="5" type="ORF">MCOR_29943</name>
</gene>
<protein>
    <recommendedName>
        <fullName evidence="4">C-type lectin domain-containing protein</fullName>
    </recommendedName>
</protein>
<dbReference type="PROSITE" id="PS50041">
    <property type="entry name" value="C_TYPE_LECTIN_2"/>
    <property type="match status" value="1"/>
</dbReference>